<dbReference type="Gene3D" id="2.70.40.10">
    <property type="match status" value="1"/>
</dbReference>
<reference evidence="2" key="1">
    <citation type="submission" date="2017-09" db="EMBL/GenBank/DDBJ databases">
        <title>Depth-based differentiation of microbial function through sediment-hosted aquifers and enrichment of novel symbionts in the deep terrestrial subsurface.</title>
        <authorList>
            <person name="Probst A.J."/>
            <person name="Ladd B."/>
            <person name="Jarett J.K."/>
            <person name="Geller-Mcgrath D.E."/>
            <person name="Sieber C.M.K."/>
            <person name="Emerson J.B."/>
            <person name="Anantharaman K."/>
            <person name="Thomas B.C."/>
            <person name="Malmstrom R."/>
            <person name="Stieglmeier M."/>
            <person name="Klingl A."/>
            <person name="Woyke T."/>
            <person name="Ryan C.M."/>
            <person name="Banfield J.F."/>
        </authorList>
    </citation>
    <scope>NUCLEOTIDE SEQUENCE [LARGE SCALE GENOMIC DNA]</scope>
</reference>
<dbReference type="EMBL" id="PFBY01000010">
    <property type="protein sequence ID" value="PIR76694.1"/>
    <property type="molecule type" value="Genomic_DNA"/>
</dbReference>
<evidence type="ECO:0000313" key="2">
    <source>
        <dbReference type="Proteomes" id="UP000231530"/>
    </source>
</evidence>
<proteinExistence type="predicted"/>
<dbReference type="Proteomes" id="UP000231530">
    <property type="component" value="Unassembled WGS sequence"/>
</dbReference>
<name>A0A2H0TWZ6_9BACT</name>
<dbReference type="InterPro" id="IPR036157">
    <property type="entry name" value="dUTPase-like_sf"/>
</dbReference>
<protein>
    <recommendedName>
        <fullName evidence="3">dUTPase-like domain-containing protein</fullName>
    </recommendedName>
</protein>
<sequence length="204" mass="22055">MVSGGLAWGLSVHGRKKMEVVEFLFSIHPDAKVKGARLPDKKHPDPLTGDAGWDVYPIKEFTVQPGESASFATGLTFVAPPGWFPEVVAKTGNARTRRVIPAAVVFDWGYRPDPNDADGAVFSVLNVGTEAQTFGPDKAPVQLILRPLCPAISVEVPHGEIDHNTERGAKRYGMADGEADPFANGRFEGVEKTGAKLVVWDHIK</sequence>
<evidence type="ECO:0008006" key="3">
    <source>
        <dbReference type="Google" id="ProtNLM"/>
    </source>
</evidence>
<accession>A0A2H0TWZ6</accession>
<gene>
    <name evidence="1" type="ORF">COU32_00640</name>
</gene>
<evidence type="ECO:0000313" key="1">
    <source>
        <dbReference type="EMBL" id="PIR76694.1"/>
    </source>
</evidence>
<organism evidence="1 2">
    <name type="scientific">Candidatus Magasanikbacteria bacterium CG10_big_fil_rev_8_21_14_0_10_42_10</name>
    <dbReference type="NCBI Taxonomy" id="1974649"/>
    <lineage>
        <taxon>Bacteria</taxon>
        <taxon>Candidatus Magasanikiibacteriota</taxon>
    </lineage>
</organism>
<dbReference type="SUPFAM" id="SSF51283">
    <property type="entry name" value="dUTPase-like"/>
    <property type="match status" value="1"/>
</dbReference>
<dbReference type="AlphaFoldDB" id="A0A2H0TWZ6"/>
<comment type="caution">
    <text evidence="1">The sequence shown here is derived from an EMBL/GenBank/DDBJ whole genome shotgun (WGS) entry which is preliminary data.</text>
</comment>